<feature type="domain" description="Putative zinc-finger" evidence="1">
    <location>
        <begin position="4"/>
        <end position="38"/>
    </location>
</feature>
<keyword evidence="3" id="KW-1185">Reference proteome</keyword>
<reference evidence="2 3" key="1">
    <citation type="journal article" date="2018" name="ISME J.">
        <title>Endosymbiont genomes yield clues of tubeworm success.</title>
        <authorList>
            <person name="Li Y."/>
            <person name="Liles M.R."/>
            <person name="Halanych K.M."/>
        </authorList>
    </citation>
    <scope>NUCLEOTIDE SEQUENCE [LARGE SCALE GENOMIC DNA]</scope>
    <source>
        <strain evidence="2">A1462</strain>
    </source>
</reference>
<protein>
    <recommendedName>
        <fullName evidence="1">Putative zinc-finger domain-containing protein</fullName>
    </recommendedName>
</protein>
<accession>A0A370DGZ3</accession>
<sequence>MLTCKDASRLISEGQDRKLSQREKIGLRLHLWMCDSCRLFEKQVGHLRQALRRGWSGGDLPTDKQLPEEAQERIRKVLKEHPNDDSNSST</sequence>
<gene>
    <name evidence="2" type="ORF">DIZ78_13205</name>
</gene>
<dbReference type="EMBL" id="QFXE01000017">
    <property type="protein sequence ID" value="RDH84188.1"/>
    <property type="molecule type" value="Genomic_DNA"/>
</dbReference>
<dbReference type="InterPro" id="IPR027383">
    <property type="entry name" value="Znf_put"/>
</dbReference>
<organism evidence="2 3">
    <name type="scientific">endosymbiont of Escarpia spicata</name>
    <dbReference type="NCBI Taxonomy" id="2200908"/>
    <lineage>
        <taxon>Bacteria</taxon>
        <taxon>Pseudomonadati</taxon>
        <taxon>Pseudomonadota</taxon>
        <taxon>Gammaproteobacteria</taxon>
        <taxon>sulfur-oxidizing symbionts</taxon>
    </lineage>
</organism>
<evidence type="ECO:0000313" key="2">
    <source>
        <dbReference type="EMBL" id="RDH84188.1"/>
    </source>
</evidence>
<evidence type="ECO:0000259" key="1">
    <source>
        <dbReference type="Pfam" id="PF13490"/>
    </source>
</evidence>
<dbReference type="Proteomes" id="UP000254771">
    <property type="component" value="Unassembled WGS sequence"/>
</dbReference>
<dbReference type="Pfam" id="PF13490">
    <property type="entry name" value="zf-HC2"/>
    <property type="match status" value="1"/>
</dbReference>
<evidence type="ECO:0000313" key="3">
    <source>
        <dbReference type="Proteomes" id="UP000254771"/>
    </source>
</evidence>
<proteinExistence type="predicted"/>
<dbReference type="AlphaFoldDB" id="A0A370DGZ3"/>
<comment type="caution">
    <text evidence="2">The sequence shown here is derived from an EMBL/GenBank/DDBJ whole genome shotgun (WGS) entry which is preliminary data.</text>
</comment>
<name>A0A370DGZ3_9GAMM</name>